<comment type="caution">
    <text evidence="3">The sequence shown here is derived from an EMBL/GenBank/DDBJ whole genome shotgun (WGS) entry which is preliminary data.</text>
</comment>
<evidence type="ECO:0000313" key="3">
    <source>
        <dbReference type="EMBL" id="MCH6165153.1"/>
    </source>
</evidence>
<feature type="compositionally biased region" description="Polar residues" evidence="1">
    <location>
        <begin position="147"/>
        <end position="160"/>
    </location>
</feature>
<dbReference type="Proteomes" id="UP001299970">
    <property type="component" value="Unassembled WGS sequence"/>
</dbReference>
<dbReference type="RefSeq" id="WP_241035185.1">
    <property type="nucleotide sequence ID" value="NZ_JAKXMK010000004.1"/>
</dbReference>
<name>A0ABS9T9D8_9PSEU</name>
<protein>
    <submittedName>
        <fullName evidence="3">Uncharacterized protein</fullName>
    </submittedName>
</protein>
<accession>A0ABS9T9D8</accession>
<reference evidence="3 4" key="1">
    <citation type="submission" date="2022-03" db="EMBL/GenBank/DDBJ databases">
        <title>Pseudonocardia alaer sp. nov., a novel actinomycete isolated from reed forest soil.</title>
        <authorList>
            <person name="Wang L."/>
        </authorList>
    </citation>
    <scope>NUCLEOTIDE SEQUENCE [LARGE SCALE GENOMIC DNA]</scope>
    <source>
        <strain evidence="3 4">Y-16303</strain>
    </source>
</reference>
<dbReference type="EMBL" id="JAKXMK010000004">
    <property type="protein sequence ID" value="MCH6165153.1"/>
    <property type="molecule type" value="Genomic_DNA"/>
</dbReference>
<keyword evidence="2" id="KW-1133">Transmembrane helix</keyword>
<evidence type="ECO:0000256" key="2">
    <source>
        <dbReference type="SAM" id="Phobius"/>
    </source>
</evidence>
<feature type="region of interest" description="Disordered" evidence="1">
    <location>
        <begin position="400"/>
        <end position="419"/>
    </location>
</feature>
<keyword evidence="4" id="KW-1185">Reference proteome</keyword>
<keyword evidence="2" id="KW-0472">Membrane</keyword>
<feature type="transmembrane region" description="Helical" evidence="2">
    <location>
        <begin position="7"/>
        <end position="24"/>
    </location>
</feature>
<organism evidence="3 4">
    <name type="scientific">Pseudonocardia alaniniphila</name>
    <dbReference type="NCBI Taxonomy" id="75291"/>
    <lineage>
        <taxon>Bacteria</taxon>
        <taxon>Bacillati</taxon>
        <taxon>Actinomycetota</taxon>
        <taxon>Actinomycetes</taxon>
        <taxon>Pseudonocardiales</taxon>
        <taxon>Pseudonocardiaceae</taxon>
        <taxon>Pseudonocardia</taxon>
    </lineage>
</organism>
<gene>
    <name evidence="3" type="ORF">MMF94_05610</name>
</gene>
<evidence type="ECO:0000256" key="1">
    <source>
        <dbReference type="SAM" id="MobiDB-lite"/>
    </source>
</evidence>
<proteinExistence type="predicted"/>
<evidence type="ECO:0000313" key="4">
    <source>
        <dbReference type="Proteomes" id="UP001299970"/>
    </source>
</evidence>
<feature type="region of interest" description="Disordered" evidence="1">
    <location>
        <begin position="129"/>
        <end position="162"/>
    </location>
</feature>
<keyword evidence="2" id="KW-0812">Transmembrane</keyword>
<sequence>MNEKNNLSIVLCGAAIVITLLVGFSTGWSLVTLLVGVVLAGTLLALRFLMHPKTGPEPPVVRPHVPDLPLDQRKVGPISLETATPEFRVLFSGTVRWHPSCRAEPARSVSVGSPLQPRAMPSPVLATTALRGPDEPATTAVSPPAVESTSGKATPQQDPVGQTPAGYLRGERNGGTERAWHADLGVLATAAAVERAAEIVRGSSAADSDMTAQQLAKDLVWARPDSTGMVRWCVQDVELKLADPGDAERLRTWSRIRKQVHEWEQKREHEKSVRKYLGNDALTTGGTALVWWLARHLDDDQAVSAAVRLINDLSMLSRVAQDRLEPGWVESAFVVSPPAPLDFDGDGVDRLDLVVATGELLERLFPDSDDQRMMFARSLASIAERSGQSDYATRVRALFGVPDLDGNPPEPPGEEPQDG</sequence>